<comment type="caution">
    <text evidence="1">The sequence shown here is derived from an EMBL/GenBank/DDBJ whole genome shotgun (WGS) entry which is preliminary data.</text>
</comment>
<dbReference type="RefSeq" id="WP_004621037.1">
    <property type="nucleotide sequence ID" value="NZ_ACXX02000012.1"/>
</dbReference>
<keyword evidence="2" id="KW-1185">Reference proteome</keyword>
<dbReference type="OrthoDB" id="1740001at2"/>
<dbReference type="STRING" id="588581.Cpap_1030"/>
<protein>
    <submittedName>
        <fullName evidence="1">Uncharacterized protein</fullName>
    </submittedName>
</protein>
<sequence>MGKHKNEYEIIIFTPEKNEQEMYLKNEIGRAYGEFIIKHLINSEIPDKQISSIFRKIIKEIR</sequence>
<dbReference type="AlphaFoldDB" id="F1TG28"/>
<gene>
    <name evidence="1" type="ORF">Cpap_1030</name>
</gene>
<dbReference type="Proteomes" id="UP000003860">
    <property type="component" value="Unassembled WGS sequence"/>
</dbReference>
<reference evidence="1" key="1">
    <citation type="submission" date="2009-07" db="EMBL/GenBank/DDBJ databases">
        <authorList>
            <consortium name="US DOE Joint Genome Institute (JGI-PGF)"/>
            <person name="Lucas S."/>
            <person name="Copeland A."/>
            <person name="Lapidus A."/>
            <person name="Glavina del Rio T."/>
            <person name="Tice H."/>
            <person name="Bruce D."/>
            <person name="Goodwin L."/>
            <person name="Pitluck S."/>
            <person name="Larimer F."/>
            <person name="Land M.L."/>
            <person name="Mouttaki H."/>
            <person name="He Z."/>
            <person name="Zhou J."/>
            <person name="Hemme C.L."/>
        </authorList>
    </citation>
    <scope>NUCLEOTIDE SEQUENCE</scope>
    <source>
        <strain evidence="1">DSM 2782</strain>
    </source>
</reference>
<evidence type="ECO:0000313" key="2">
    <source>
        <dbReference type="Proteomes" id="UP000003860"/>
    </source>
</evidence>
<reference evidence="1" key="2">
    <citation type="submission" date="2011-01" db="EMBL/GenBank/DDBJ databases">
        <title>The Non-contiguous Finished genome of Clostridium papyrosolvens.</title>
        <authorList>
            <person name="Lucas S."/>
            <person name="Copeland A."/>
            <person name="Lapidus A."/>
            <person name="Cheng J.-F."/>
            <person name="Goodwin L."/>
            <person name="Pitluck S."/>
            <person name="Misra M."/>
            <person name="Chertkov O."/>
            <person name="Detter J.C."/>
            <person name="Han C."/>
            <person name="Tapia R."/>
            <person name="Land M."/>
            <person name="Hauser L."/>
            <person name="Kyrpides N."/>
            <person name="Ivanova N."/>
            <person name="Pagani I."/>
            <person name="Mouttaki H."/>
            <person name="He Z."/>
            <person name="Zhou J."/>
            <person name="Hemme C.L."/>
            <person name="Woyke T."/>
        </authorList>
    </citation>
    <scope>NUCLEOTIDE SEQUENCE [LARGE SCALE GENOMIC DNA]</scope>
    <source>
        <strain evidence="1">DSM 2782</strain>
    </source>
</reference>
<dbReference type="eggNOG" id="ENOG502ZHTD">
    <property type="taxonomic scope" value="Bacteria"/>
</dbReference>
<dbReference type="EMBL" id="ACXX02000012">
    <property type="protein sequence ID" value="EGD46647.1"/>
    <property type="molecule type" value="Genomic_DNA"/>
</dbReference>
<evidence type="ECO:0000313" key="1">
    <source>
        <dbReference type="EMBL" id="EGD46647.1"/>
    </source>
</evidence>
<organism evidence="1 2">
    <name type="scientific">Ruminiclostridium papyrosolvens DSM 2782</name>
    <dbReference type="NCBI Taxonomy" id="588581"/>
    <lineage>
        <taxon>Bacteria</taxon>
        <taxon>Bacillati</taxon>
        <taxon>Bacillota</taxon>
        <taxon>Clostridia</taxon>
        <taxon>Eubacteriales</taxon>
        <taxon>Oscillospiraceae</taxon>
        <taxon>Ruminiclostridium</taxon>
    </lineage>
</organism>
<proteinExistence type="predicted"/>
<name>F1TG28_9FIRM</name>
<accession>F1TG28</accession>